<gene>
    <name evidence="2" type="ORF">FD51_GL001624</name>
</gene>
<dbReference type="PATRIC" id="fig|1423816.3.peg.1698"/>
<organism evidence="2 3">
    <name type="scientific">Lacticaseibacillus zeae DSM 20178 = KCTC 3804</name>
    <dbReference type="NCBI Taxonomy" id="1423816"/>
    <lineage>
        <taxon>Bacteria</taxon>
        <taxon>Bacillati</taxon>
        <taxon>Bacillota</taxon>
        <taxon>Bacilli</taxon>
        <taxon>Lactobacillales</taxon>
        <taxon>Lactobacillaceae</taxon>
        <taxon>Lacticaseibacillus</taxon>
    </lineage>
</organism>
<evidence type="ECO:0000313" key="2">
    <source>
        <dbReference type="EMBL" id="KRK13409.1"/>
    </source>
</evidence>
<keyword evidence="1" id="KW-1133">Transmembrane helix</keyword>
<evidence type="ECO:0000256" key="1">
    <source>
        <dbReference type="SAM" id="Phobius"/>
    </source>
</evidence>
<proteinExistence type="predicted"/>
<evidence type="ECO:0000313" key="3">
    <source>
        <dbReference type="Proteomes" id="UP000051984"/>
    </source>
</evidence>
<comment type="caution">
    <text evidence="2">The sequence shown here is derived from an EMBL/GenBank/DDBJ whole genome shotgun (WGS) entry which is preliminary data.</text>
</comment>
<protein>
    <submittedName>
        <fullName evidence="2">Uncharacterized protein</fullName>
    </submittedName>
</protein>
<name>A0A0R1F1I2_LACZE</name>
<keyword evidence="1" id="KW-0812">Transmembrane</keyword>
<reference evidence="2 3" key="1">
    <citation type="journal article" date="2015" name="Genome Announc.">
        <title>Expanding the biotechnology potential of lactobacilli through comparative genomics of 213 strains and associated genera.</title>
        <authorList>
            <person name="Sun Z."/>
            <person name="Harris H.M."/>
            <person name="McCann A."/>
            <person name="Guo C."/>
            <person name="Argimon S."/>
            <person name="Zhang W."/>
            <person name="Yang X."/>
            <person name="Jeffery I.B."/>
            <person name="Cooney J.C."/>
            <person name="Kagawa T.F."/>
            <person name="Liu W."/>
            <person name="Song Y."/>
            <person name="Salvetti E."/>
            <person name="Wrobel A."/>
            <person name="Rasinkangas P."/>
            <person name="Parkhill J."/>
            <person name="Rea M.C."/>
            <person name="O'Sullivan O."/>
            <person name="Ritari J."/>
            <person name="Douillard F.P."/>
            <person name="Paul Ross R."/>
            <person name="Yang R."/>
            <person name="Briner A.E."/>
            <person name="Felis G.E."/>
            <person name="de Vos W.M."/>
            <person name="Barrangou R."/>
            <person name="Klaenhammer T.R."/>
            <person name="Caufield P.W."/>
            <person name="Cui Y."/>
            <person name="Zhang H."/>
            <person name="O'Toole P.W."/>
        </authorList>
    </citation>
    <scope>NUCLEOTIDE SEQUENCE [LARGE SCALE GENOMIC DNA]</scope>
    <source>
        <strain evidence="2 3">DSM 20178</strain>
    </source>
</reference>
<keyword evidence="1" id="KW-0472">Membrane</keyword>
<dbReference type="Proteomes" id="UP000051984">
    <property type="component" value="Unassembled WGS sequence"/>
</dbReference>
<feature type="transmembrane region" description="Helical" evidence="1">
    <location>
        <begin position="7"/>
        <end position="26"/>
    </location>
</feature>
<dbReference type="RefSeq" id="WP_010489917.1">
    <property type="nucleotide sequence ID" value="NZ_AZCT01000002.1"/>
</dbReference>
<accession>A0A0R1F1I2</accession>
<dbReference type="AlphaFoldDB" id="A0A0R1F1I2"/>
<sequence length="155" mass="17785">MSTSQRRFFRLGFLAVIILLIGLFGWRYHTINAKVAHPAVSVRTLKLPAKVGLNQKTAILEKVEARVVHGKWQVQLHFDQPLAKQSIKHMRFQIEQQREGRKVANESVVSLSRNNKVLTMTDSYYSQAKFNRVVMVTLPHALHSQNQVQLVPFKA</sequence>
<dbReference type="EMBL" id="AZCT01000002">
    <property type="protein sequence ID" value="KRK13409.1"/>
    <property type="molecule type" value="Genomic_DNA"/>
</dbReference>
<dbReference type="eggNOG" id="ENOG5030B8E">
    <property type="taxonomic scope" value="Bacteria"/>
</dbReference>